<protein>
    <submittedName>
        <fullName evidence="1">ABC transporter substrate-binding protein</fullName>
    </submittedName>
</protein>
<sequence>MAKHNWKKAAMGGTVMVTAAGMLLAGCGSNDNGASSSTSPTTGASATTAASTAPTAAARGKITATIYDRNNIPPQEGNWDKNRWTEWINKNGPVDVQYVPVPRWESLQKLNTLFASNSAPDLILEYDTGYRNLWYSQKLLAPIDEMVEKYSTTYKDLMKQFPQLKKLGTKDDGKLYEVGKVSRLVAGHAVFIRQDWLDKLKLSTPKTADDLFNVAKAFAEQDPDGNGKKDTFGINLSGNGFSIISHMFGYGEVAWRVDGSNFIHEWERQSAAVDYQKKLFDAGVVDKDFLADKNGEKAKQDFLSGKLGIYLHQSTLDTSIGEKDYDTLKQNVPDMKLAIVPLPSTQYGQFSPVISSPIQMVGIVNAKAKDQKAIMQYIDFMIKPDVSLTVSKGLEGVHWKRNAEGVPETIDAEKNKIEASYTADLAMMSSTLLWGNTTFKPKNDTQTALLKLSDDAIAAYVSKDRPIPTLKPEYLPVLPADLTMISKNVDQQIKDNWLKAIVSGKTFTAQQALDTSKKTWEAAGGTKVDEFYAKWYTANKDTAFMLKDLYEFGEQADKLLKK</sequence>
<reference evidence="1" key="1">
    <citation type="submission" date="2024-12" db="EMBL/GenBank/DDBJ databases">
        <authorList>
            <person name="Wu N."/>
        </authorList>
    </citation>
    <scope>NUCLEOTIDE SEQUENCE</scope>
    <source>
        <strain evidence="1">P15</strain>
    </source>
</reference>
<organism evidence="1 2">
    <name type="scientific">Paenibacillus mesotrionivorans</name>
    <dbReference type="NCBI Taxonomy" id="3160968"/>
    <lineage>
        <taxon>Bacteria</taxon>
        <taxon>Bacillati</taxon>
        <taxon>Bacillota</taxon>
        <taxon>Bacilli</taxon>
        <taxon>Bacillales</taxon>
        <taxon>Paenibacillaceae</taxon>
        <taxon>Paenibacillus</taxon>
    </lineage>
</organism>
<keyword evidence="2" id="KW-1185">Reference proteome</keyword>
<accession>A0ACC7NWL2</accession>
<evidence type="ECO:0000313" key="1">
    <source>
        <dbReference type="EMBL" id="MFM9327482.1"/>
    </source>
</evidence>
<comment type="caution">
    <text evidence="1">The sequence shown here is derived from an EMBL/GenBank/DDBJ whole genome shotgun (WGS) entry which is preliminary data.</text>
</comment>
<proteinExistence type="predicted"/>
<name>A0ACC7NWL2_9BACL</name>
<gene>
    <name evidence="1" type="ORF">ACI1P1_04125</name>
</gene>
<dbReference type="Proteomes" id="UP001631969">
    <property type="component" value="Unassembled WGS sequence"/>
</dbReference>
<evidence type="ECO:0000313" key="2">
    <source>
        <dbReference type="Proteomes" id="UP001631969"/>
    </source>
</evidence>
<dbReference type="EMBL" id="JBJURJ010000002">
    <property type="protein sequence ID" value="MFM9327482.1"/>
    <property type="molecule type" value="Genomic_DNA"/>
</dbReference>